<keyword evidence="2 10" id="KW-0328">Glycosyltransferase</keyword>
<dbReference type="Pfam" id="PF13439">
    <property type="entry name" value="Glyco_transf_4"/>
    <property type="match status" value="1"/>
</dbReference>
<evidence type="ECO:0000256" key="3">
    <source>
        <dbReference type="ARBA" id="ARBA00022679"/>
    </source>
</evidence>
<dbReference type="EMBL" id="LR024619">
    <property type="protein sequence ID" value="SVE94238.1"/>
    <property type="molecule type" value="mRNA"/>
</dbReference>
<proteinExistence type="evidence at transcript level"/>
<evidence type="ECO:0000256" key="5">
    <source>
        <dbReference type="ARBA" id="ARBA00022824"/>
    </source>
</evidence>
<evidence type="ECO:0000259" key="12">
    <source>
        <dbReference type="Pfam" id="PF13439"/>
    </source>
</evidence>
<evidence type="ECO:0000256" key="2">
    <source>
        <dbReference type="ARBA" id="ARBA00022676"/>
    </source>
</evidence>
<dbReference type="FunFam" id="3.40.50.2000:FF:000210">
    <property type="entry name" value="Alpha-1,3/1,6-mannosyltransferase ALG2"/>
    <property type="match status" value="1"/>
</dbReference>
<evidence type="ECO:0000313" key="13">
    <source>
        <dbReference type="EMBL" id="SVE94238.1"/>
    </source>
</evidence>
<evidence type="ECO:0000256" key="9">
    <source>
        <dbReference type="ARBA" id="ARBA00045104"/>
    </source>
</evidence>
<feature type="domain" description="Glycosyl transferase family 1" evidence="11">
    <location>
        <begin position="207"/>
        <end position="377"/>
    </location>
</feature>
<keyword evidence="3 10" id="KW-0808">Transferase</keyword>
<evidence type="ECO:0000256" key="8">
    <source>
        <dbReference type="ARBA" id="ARBA00045103"/>
    </source>
</evidence>
<evidence type="ECO:0000256" key="4">
    <source>
        <dbReference type="ARBA" id="ARBA00022692"/>
    </source>
</evidence>
<dbReference type="UniPathway" id="UPA00378"/>
<accession>A0A4Y7NLV2</accession>
<evidence type="ECO:0000256" key="10">
    <source>
        <dbReference type="RuleBase" id="RU367136"/>
    </source>
</evidence>
<dbReference type="GO" id="GO:0004378">
    <property type="term" value="F:GDP-Man:Man(1)GlcNAc(2)-PP-Dol alpha-1,3-mannosyltransferase activity"/>
    <property type="evidence" value="ECO:0007669"/>
    <property type="project" value="UniProtKB-UniRule"/>
</dbReference>
<dbReference type="GO" id="GO:0005789">
    <property type="term" value="C:endoplasmic reticulum membrane"/>
    <property type="evidence" value="ECO:0007669"/>
    <property type="project" value="UniProtKB-SubCell"/>
</dbReference>
<comment type="subcellular location">
    <subcellularLocation>
        <location evidence="10">Endoplasmic reticulum membrane</location>
        <topology evidence="10">Single-pass membrane protein</topology>
    </subcellularLocation>
</comment>
<dbReference type="Pfam" id="PF00534">
    <property type="entry name" value="Glycos_transf_1"/>
    <property type="match status" value="1"/>
</dbReference>
<keyword evidence="6" id="KW-1133">Transmembrane helix</keyword>
<dbReference type="SUPFAM" id="SSF53756">
    <property type="entry name" value="UDP-Glycosyltransferase/glycogen phosphorylase"/>
    <property type="match status" value="1"/>
</dbReference>
<protein>
    <recommendedName>
        <fullName evidence="10">Alpha-1,3/1,6-mannosyltransferase ALG2</fullName>
        <ecNumber evidence="10">2.4.1.132</ecNumber>
        <ecNumber evidence="10">2.4.1.257</ecNumber>
    </recommendedName>
    <alternativeName>
        <fullName evidence="10">GDP-Man:Man(1)GlcNAc(2)-PP-Dol alpha-1,3-mannosyltransferase</fullName>
    </alternativeName>
</protein>
<comment type="function">
    <text evidence="10">Mannosylates Man(2)GlcNAc(2)-dolichol diphosphate and Man(1)GlcNAc(2)-dolichol diphosphate to form Man(3)GlcNAc(2)-dolichol diphosphate.</text>
</comment>
<evidence type="ECO:0000256" key="1">
    <source>
        <dbReference type="ARBA" id="ARBA00004922"/>
    </source>
</evidence>
<evidence type="ECO:0000259" key="11">
    <source>
        <dbReference type="Pfam" id="PF00534"/>
    </source>
</evidence>
<feature type="domain" description="Glycosyltransferase subfamily 4-like N-terminal" evidence="12">
    <location>
        <begin position="13"/>
        <end position="187"/>
    </location>
</feature>
<dbReference type="AlphaFoldDB" id="A0A4Y7NLV2"/>
<dbReference type="GO" id="GO:0102704">
    <property type="term" value="F:GDP-Man:Man(2)GlcNAc(2)-PP-Dol alpha-1,6-mannosyltransferase activity"/>
    <property type="evidence" value="ECO:0007669"/>
    <property type="project" value="UniProtKB-UniRule"/>
</dbReference>
<dbReference type="InterPro" id="IPR028098">
    <property type="entry name" value="Glyco_trans_4-like_N"/>
</dbReference>
<organism evidence="13">
    <name type="scientific">Simocephalus serrulatus</name>
    <dbReference type="NCBI Taxonomy" id="117539"/>
    <lineage>
        <taxon>Eukaryota</taxon>
        <taxon>Metazoa</taxon>
        <taxon>Ecdysozoa</taxon>
        <taxon>Arthropoda</taxon>
        <taxon>Crustacea</taxon>
        <taxon>Branchiopoda</taxon>
        <taxon>Diplostraca</taxon>
        <taxon>Cladocera</taxon>
        <taxon>Anomopoda</taxon>
        <taxon>Daphniidae</taxon>
        <taxon>Simocephalus</taxon>
    </lineage>
</organism>
<comment type="similarity">
    <text evidence="10">Belongs to the glycosyltransferase group 1 family.</text>
</comment>
<comment type="catalytic activity">
    <reaction evidence="8 10">
        <text>a beta-D-Man-(1-&gt;4)-beta-D-GlcNAc-(1-&gt;4)-alpha-D-GlcNAc-diphospho-di-trans,poly-cis-dolichol + GDP-alpha-D-mannose = an alpha-D-Man-(1-&gt;3)-beta-D-Man-(1-&gt;4)-beta-D-GlcNAc-(1-&gt;4)-alpha-D-GlcNAc-diphospho-di-trans,poly-cis-dolichol + GDP + H(+)</text>
        <dbReference type="Rhea" id="RHEA:29515"/>
        <dbReference type="Rhea" id="RHEA-COMP:19511"/>
        <dbReference type="Rhea" id="RHEA-COMP:19513"/>
        <dbReference type="ChEBI" id="CHEBI:15378"/>
        <dbReference type="ChEBI" id="CHEBI:57527"/>
        <dbReference type="ChEBI" id="CHEBI:58189"/>
        <dbReference type="ChEBI" id="CHEBI:58472"/>
        <dbReference type="ChEBI" id="CHEBI:132510"/>
        <dbReference type="EC" id="2.4.1.132"/>
    </reaction>
    <physiologicalReaction direction="left-to-right" evidence="8 10">
        <dbReference type="Rhea" id="RHEA:29516"/>
    </physiologicalReaction>
</comment>
<keyword evidence="4" id="KW-0812">Transmembrane</keyword>
<gene>
    <name evidence="13" type="primary">EOG090X069M</name>
</gene>
<dbReference type="EC" id="2.4.1.132" evidence="10"/>
<keyword evidence="7" id="KW-0472">Membrane</keyword>
<dbReference type="InterPro" id="IPR001296">
    <property type="entry name" value="Glyco_trans_1"/>
</dbReference>
<dbReference type="CDD" id="cd03805">
    <property type="entry name" value="GT4_ALG2-like"/>
    <property type="match status" value="1"/>
</dbReference>
<comment type="pathway">
    <text evidence="1 10">Protein modification; protein glycosylation.</text>
</comment>
<keyword evidence="5" id="KW-0256">Endoplasmic reticulum</keyword>
<evidence type="ECO:0000256" key="7">
    <source>
        <dbReference type="ARBA" id="ARBA00023136"/>
    </source>
</evidence>
<dbReference type="InterPro" id="IPR027054">
    <property type="entry name" value="ALG2"/>
</dbReference>
<dbReference type="EC" id="2.4.1.257" evidence="10"/>
<comment type="catalytic activity">
    <reaction evidence="9 10">
        <text>an alpha-D-Man-(1-&gt;3)-beta-D-Man-(1-&gt;4)-beta-D-GlcNAc-(1-&gt;4)-alpha-D-GlcNAc-diphospho-di-trans,poly-cis-dolichol + GDP-alpha-D-mannose = an alpha-D-Man-(1-&gt;3)-[alpha-D-Man-(1-&gt;6)]-beta-D-Man-(1-&gt;4)-beta-D-GlcNAc-(1-&gt;4)-alpha-D-GlcNAc-diphospho-di-trans,poly-cis-dolichol + GDP + H(+)</text>
        <dbReference type="Rhea" id="RHEA:29519"/>
        <dbReference type="Rhea" id="RHEA-COMP:19513"/>
        <dbReference type="Rhea" id="RHEA-COMP:19515"/>
        <dbReference type="ChEBI" id="CHEBI:15378"/>
        <dbReference type="ChEBI" id="CHEBI:57527"/>
        <dbReference type="ChEBI" id="CHEBI:58189"/>
        <dbReference type="ChEBI" id="CHEBI:132510"/>
        <dbReference type="ChEBI" id="CHEBI:132511"/>
        <dbReference type="EC" id="2.4.1.257"/>
    </reaction>
    <physiologicalReaction direction="left-to-right" evidence="9 10">
        <dbReference type="Rhea" id="RHEA:29520"/>
    </physiologicalReaction>
</comment>
<sequence>MVKIVFLHPDLGIGGAERLVVDAALALQSKGHQVHVVTSYHDPGHCFPETRDGTVPVTVSGNWLPRSICGRFLALCAYVRMIWASLYTVFFSEMDPQVYFCDQVSICVPVIRLFTKVPVLFYCHFPDLLLASHRTWVQKMYRAPLDWMEEKTTGLATTTVVNSHFTAGVFCDTFKSIRRRPEVLYPSLNFESFDRECESSLNSIASAVKNNDFVYLSINRYERKKNLALAIRAFGLLKTSLNNPPVHLIMVGGYDERLNENVEYFNELQRLVTSMNLDDSVTFLRSPSDAIKTCLLKNSHTLIYTPDKEHFGIVPLEAMYCQLPVIAVSSGGPLETVEDHRTGYLCQPTAEDFAEKMQYLYENQNLATKMGQRGRERVIQHFSFKSFSHQLNEFVDNLVSH</sequence>
<dbReference type="FunFam" id="3.40.50.2000:FF:000085">
    <property type="entry name" value="alpha-1,3/1,6-mannosyltransferase ALG2"/>
    <property type="match status" value="1"/>
</dbReference>
<reference evidence="13" key="1">
    <citation type="submission" date="2018-08" db="EMBL/GenBank/DDBJ databases">
        <authorList>
            <person name="Cornetti L."/>
        </authorList>
    </citation>
    <scope>NUCLEOTIDE SEQUENCE</scope>
    <source>
        <strain evidence="13">OM-SAIQ-clone2</strain>
    </source>
</reference>
<dbReference type="PANTHER" id="PTHR45918">
    <property type="entry name" value="ALPHA-1,3/1,6-MANNOSYLTRANSFERASE ALG2"/>
    <property type="match status" value="1"/>
</dbReference>
<name>A0A4Y7NLV2_9CRUS</name>
<dbReference type="Gene3D" id="3.40.50.2000">
    <property type="entry name" value="Glycogen Phosphorylase B"/>
    <property type="match status" value="2"/>
</dbReference>
<dbReference type="PANTHER" id="PTHR45918:SF1">
    <property type="entry name" value="ALPHA-1,3_1,6-MANNOSYLTRANSFERASE ALG2"/>
    <property type="match status" value="1"/>
</dbReference>
<evidence type="ECO:0000256" key="6">
    <source>
        <dbReference type="ARBA" id="ARBA00022989"/>
    </source>
</evidence>